<evidence type="ECO:0000313" key="1">
    <source>
        <dbReference type="EMBL" id="TQL75410.1"/>
    </source>
</evidence>
<dbReference type="Proteomes" id="UP000317043">
    <property type="component" value="Unassembled WGS sequence"/>
</dbReference>
<accession>A0A543AS53</accession>
<gene>
    <name evidence="1" type="ORF">FB566_0913</name>
</gene>
<reference evidence="1 2" key="1">
    <citation type="submission" date="2019-06" db="EMBL/GenBank/DDBJ databases">
        <title>Sequencing the genomes of 1000 actinobacteria strains.</title>
        <authorList>
            <person name="Klenk H.-P."/>
        </authorList>
    </citation>
    <scope>NUCLEOTIDE SEQUENCE [LARGE SCALE GENOMIC DNA]</scope>
    <source>
        <strain evidence="1 2">DSM 45928</strain>
    </source>
</reference>
<dbReference type="RefSeq" id="WP_170183147.1">
    <property type="nucleotide sequence ID" value="NZ_JBHTGS010000001.1"/>
</dbReference>
<dbReference type="EMBL" id="VFOW01000001">
    <property type="protein sequence ID" value="TQL75410.1"/>
    <property type="molecule type" value="Genomic_DNA"/>
</dbReference>
<proteinExistence type="predicted"/>
<protein>
    <submittedName>
        <fullName evidence="1">Uncharacterized protein</fullName>
    </submittedName>
</protein>
<evidence type="ECO:0000313" key="2">
    <source>
        <dbReference type="Proteomes" id="UP000317043"/>
    </source>
</evidence>
<sequence>MIKLMNSIGDRMLNVLAPSTKAAAATCRLDGCCDFNVGRYICDTGRWYCANHPTCR</sequence>
<comment type="caution">
    <text evidence="1">The sequence shown here is derived from an EMBL/GenBank/DDBJ whole genome shotgun (WGS) entry which is preliminary data.</text>
</comment>
<dbReference type="AlphaFoldDB" id="A0A543AS53"/>
<name>A0A543AS53_9ACTN</name>
<keyword evidence="2" id="KW-1185">Reference proteome</keyword>
<dbReference type="InParanoid" id="A0A543AS53"/>
<organism evidence="1 2">
    <name type="scientific">Stackebrandtia endophytica</name>
    <dbReference type="NCBI Taxonomy" id="1496996"/>
    <lineage>
        <taxon>Bacteria</taxon>
        <taxon>Bacillati</taxon>
        <taxon>Actinomycetota</taxon>
        <taxon>Actinomycetes</taxon>
        <taxon>Glycomycetales</taxon>
        <taxon>Glycomycetaceae</taxon>
        <taxon>Stackebrandtia</taxon>
    </lineage>
</organism>